<dbReference type="AlphaFoldDB" id="A0A1U7LQ70"/>
<dbReference type="Gene3D" id="1.10.10.10">
    <property type="entry name" value="Winged helix-like DNA-binding domain superfamily/Winged helix DNA-binding domain"/>
    <property type="match status" value="1"/>
</dbReference>
<dbReference type="GO" id="GO:0005085">
    <property type="term" value="F:guanyl-nucleotide exchange factor activity"/>
    <property type="evidence" value="ECO:0007669"/>
    <property type="project" value="UniProtKB-ARBA"/>
</dbReference>
<dbReference type="InterPro" id="IPR052233">
    <property type="entry name" value="Rho-type_GEFs"/>
</dbReference>
<feature type="region of interest" description="Disordered" evidence="1">
    <location>
        <begin position="93"/>
        <end position="230"/>
    </location>
</feature>
<accession>A0A1U7LQ70</accession>
<dbReference type="SUPFAM" id="SSF46785">
    <property type="entry name" value="Winged helix' DNA-binding domain"/>
    <property type="match status" value="1"/>
</dbReference>
<feature type="compositionally biased region" description="Polar residues" evidence="1">
    <location>
        <begin position="165"/>
        <end position="197"/>
    </location>
</feature>
<sequence length="528" mass="59295">MRANATTSDQRSAAFNNIFGNAPPPGRTPGVQSRSGHLPGQRPQRPSLPPGYNNFSYVNSLNHPPQQLRPPPLTNQHYYPDSQYLAHHYQQRPLPQQRPPQLPFNGSDGYRNPPPIRVHDHPSAPSSYTAPQYDSNQNQFPQRSYPPPAYSSRSISSGDPPTAPALNSDSYRTRSLQSAPPPNRNISATSSLSQTPQERSHSFSSASDSRSDSMSRAPPKRQFSTATTTSNLSGISEVDRTYSISSIASTNTATVQSRQKRPAVTYPALLSLVSEAFRNRLFLSDKQKDGLTYKAAFSGSEAVDMIMHLIKTTDRNLALLLGRSLDAQKFFHDVTYEHRLRDRANEIYQFRERLNSPSFENPSDLADLISSPSPRVSGDMDDFPNGVFTLLTECYSPTCTRDRLCYSIACPRRLEQQARLNLKPTGLKRADSRASLKEDEGEQKLWIHSVPKEIAELTSDKEKKRQEVICEVSYTERDFVKDLEYLRDVSFSSIQSPRLNISPWTVPLCFTDVEIVLDKTSSNPIYHL</sequence>
<dbReference type="PROSITE" id="PS50186">
    <property type="entry name" value="DEP"/>
    <property type="match status" value="1"/>
</dbReference>
<reference evidence="3 4" key="1">
    <citation type="submission" date="2016-04" db="EMBL/GenBank/DDBJ databases">
        <title>Evolutionary innovation and constraint leading to complex multicellularity in the Ascomycota.</title>
        <authorList>
            <person name="Cisse O."/>
            <person name="Nguyen A."/>
            <person name="Hewitt D.A."/>
            <person name="Jedd G."/>
            <person name="Stajich J.E."/>
        </authorList>
    </citation>
    <scope>NUCLEOTIDE SEQUENCE [LARGE SCALE GENOMIC DNA]</scope>
    <source>
        <strain evidence="3 4">DAH-3</strain>
    </source>
</reference>
<evidence type="ECO:0000256" key="1">
    <source>
        <dbReference type="SAM" id="MobiDB-lite"/>
    </source>
</evidence>
<feature type="domain" description="DEP" evidence="2">
    <location>
        <begin position="277"/>
        <end position="352"/>
    </location>
</feature>
<feature type="compositionally biased region" description="Low complexity" evidence="1">
    <location>
        <begin position="202"/>
        <end position="217"/>
    </location>
</feature>
<dbReference type="GO" id="GO:0035556">
    <property type="term" value="P:intracellular signal transduction"/>
    <property type="evidence" value="ECO:0007669"/>
    <property type="project" value="InterPro"/>
</dbReference>
<dbReference type="InterPro" id="IPR036388">
    <property type="entry name" value="WH-like_DNA-bd_sf"/>
</dbReference>
<dbReference type="InterPro" id="IPR035899">
    <property type="entry name" value="DBL_dom_sf"/>
</dbReference>
<organism evidence="3 4">
    <name type="scientific">Neolecta irregularis (strain DAH-3)</name>
    <dbReference type="NCBI Taxonomy" id="1198029"/>
    <lineage>
        <taxon>Eukaryota</taxon>
        <taxon>Fungi</taxon>
        <taxon>Dikarya</taxon>
        <taxon>Ascomycota</taxon>
        <taxon>Taphrinomycotina</taxon>
        <taxon>Neolectales</taxon>
        <taxon>Neolectaceae</taxon>
        <taxon>Neolecta</taxon>
    </lineage>
</organism>
<gene>
    <name evidence="3" type="ORF">NEOLI_001570</name>
</gene>
<keyword evidence="4" id="KW-1185">Reference proteome</keyword>
<dbReference type="InterPro" id="IPR036390">
    <property type="entry name" value="WH_DNA-bd_sf"/>
</dbReference>
<evidence type="ECO:0000313" key="3">
    <source>
        <dbReference type="EMBL" id="OLL24820.1"/>
    </source>
</evidence>
<dbReference type="Gene3D" id="1.20.900.10">
    <property type="entry name" value="Dbl homology (DH) domain"/>
    <property type="match status" value="1"/>
</dbReference>
<feature type="region of interest" description="Disordered" evidence="1">
    <location>
        <begin position="1"/>
        <end position="79"/>
    </location>
</feature>
<dbReference type="Proteomes" id="UP000186594">
    <property type="component" value="Unassembled WGS sequence"/>
</dbReference>
<protein>
    <submittedName>
        <fullName evidence="3">Rho1 guanine nucleotide exchange factor 1</fullName>
    </submittedName>
</protein>
<dbReference type="OrthoDB" id="2272012at2759"/>
<dbReference type="InterPro" id="IPR000591">
    <property type="entry name" value="DEP_dom"/>
</dbReference>
<dbReference type="Pfam" id="PF00610">
    <property type="entry name" value="DEP"/>
    <property type="match status" value="1"/>
</dbReference>
<dbReference type="PANTHER" id="PTHR46572:SF2">
    <property type="entry name" value="RHO1 GDP-GTP EXCHANGE PROTEIN 1-RELATED"/>
    <property type="match status" value="1"/>
</dbReference>
<proteinExistence type="predicted"/>
<dbReference type="PANTHER" id="PTHR46572">
    <property type="entry name" value="RHO1 GDP-GTP EXCHANGE PROTEIN 1-RELATED"/>
    <property type="match status" value="1"/>
</dbReference>
<feature type="compositionally biased region" description="Polar residues" evidence="1">
    <location>
        <begin position="1"/>
        <end position="19"/>
    </location>
</feature>
<evidence type="ECO:0000259" key="2">
    <source>
        <dbReference type="PROSITE" id="PS50186"/>
    </source>
</evidence>
<dbReference type="SMART" id="SM00049">
    <property type="entry name" value="DEP"/>
    <property type="match status" value="1"/>
</dbReference>
<name>A0A1U7LQ70_NEOID</name>
<feature type="compositionally biased region" description="Polar residues" evidence="1">
    <location>
        <begin position="53"/>
        <end position="65"/>
    </location>
</feature>
<dbReference type="SUPFAM" id="SSF48065">
    <property type="entry name" value="DBL homology domain (DH-domain)"/>
    <property type="match status" value="1"/>
</dbReference>
<feature type="compositionally biased region" description="Polar residues" evidence="1">
    <location>
        <begin position="124"/>
        <end position="140"/>
    </location>
</feature>
<dbReference type="CDD" id="cd04435">
    <property type="entry name" value="DEP_fRom2"/>
    <property type="match status" value="1"/>
</dbReference>
<comment type="caution">
    <text evidence="3">The sequence shown here is derived from an EMBL/GenBank/DDBJ whole genome shotgun (WGS) entry which is preliminary data.</text>
</comment>
<dbReference type="EMBL" id="LXFE01000603">
    <property type="protein sequence ID" value="OLL24820.1"/>
    <property type="molecule type" value="Genomic_DNA"/>
</dbReference>
<evidence type="ECO:0000313" key="4">
    <source>
        <dbReference type="Proteomes" id="UP000186594"/>
    </source>
</evidence>
<dbReference type="STRING" id="1198029.A0A1U7LQ70"/>